<protein>
    <submittedName>
        <fullName evidence="2">Uncharacterized protein</fullName>
    </submittedName>
</protein>
<keyword evidence="3" id="KW-1185">Reference proteome</keyword>
<feature type="compositionally biased region" description="Basic and acidic residues" evidence="1">
    <location>
        <begin position="48"/>
        <end position="66"/>
    </location>
</feature>
<comment type="caution">
    <text evidence="2">The sequence shown here is derived from an EMBL/GenBank/DDBJ whole genome shotgun (WGS) entry which is preliminary data.</text>
</comment>
<dbReference type="AlphaFoldDB" id="A0A9Q0GPV0"/>
<dbReference type="EMBL" id="JAMYWD010000012">
    <property type="protein sequence ID" value="KAJ4951583.1"/>
    <property type="molecule type" value="Genomic_DNA"/>
</dbReference>
<evidence type="ECO:0000313" key="2">
    <source>
        <dbReference type="EMBL" id="KAJ4951583.1"/>
    </source>
</evidence>
<dbReference type="Proteomes" id="UP001141806">
    <property type="component" value="Unassembled WGS sequence"/>
</dbReference>
<feature type="region of interest" description="Disordered" evidence="1">
    <location>
        <begin position="46"/>
        <end position="101"/>
    </location>
</feature>
<organism evidence="2 3">
    <name type="scientific">Protea cynaroides</name>
    <dbReference type="NCBI Taxonomy" id="273540"/>
    <lineage>
        <taxon>Eukaryota</taxon>
        <taxon>Viridiplantae</taxon>
        <taxon>Streptophyta</taxon>
        <taxon>Embryophyta</taxon>
        <taxon>Tracheophyta</taxon>
        <taxon>Spermatophyta</taxon>
        <taxon>Magnoliopsida</taxon>
        <taxon>Proteales</taxon>
        <taxon>Proteaceae</taxon>
        <taxon>Protea</taxon>
    </lineage>
</organism>
<reference evidence="2" key="1">
    <citation type="journal article" date="2023" name="Plant J.">
        <title>The genome of the king protea, Protea cynaroides.</title>
        <authorList>
            <person name="Chang J."/>
            <person name="Duong T.A."/>
            <person name="Schoeman C."/>
            <person name="Ma X."/>
            <person name="Roodt D."/>
            <person name="Barker N."/>
            <person name="Li Z."/>
            <person name="Van de Peer Y."/>
            <person name="Mizrachi E."/>
        </authorList>
    </citation>
    <scope>NUCLEOTIDE SEQUENCE</scope>
    <source>
        <tissue evidence="2">Young leaves</tissue>
    </source>
</reference>
<feature type="region of interest" description="Disordered" evidence="1">
    <location>
        <begin position="1"/>
        <end position="29"/>
    </location>
</feature>
<name>A0A9Q0GPV0_9MAGN</name>
<sequence>MDAHRLSIVPWPPKNRYDSDPKGVTPGSRTLEKAKLLFSSVGVIPKEPCSKRPEDLGEGRKVDSARTDVVSNSGSISLHADSSLNKGSSGSQPRGIKRLVKSSKDAGAINLELNRGSLSDNASKSVTLPVIQSPFSSNSSLSQSHTPTARSNFSVYYEKSRFS</sequence>
<accession>A0A9Q0GPV0</accession>
<gene>
    <name evidence="2" type="ORF">NE237_028415</name>
</gene>
<proteinExistence type="predicted"/>
<evidence type="ECO:0000256" key="1">
    <source>
        <dbReference type="SAM" id="MobiDB-lite"/>
    </source>
</evidence>
<evidence type="ECO:0000313" key="3">
    <source>
        <dbReference type="Proteomes" id="UP001141806"/>
    </source>
</evidence>
<feature type="compositionally biased region" description="Polar residues" evidence="1">
    <location>
        <begin position="69"/>
        <end position="92"/>
    </location>
</feature>